<evidence type="ECO:0000256" key="11">
    <source>
        <dbReference type="ARBA" id="ARBA00023033"/>
    </source>
</evidence>
<evidence type="ECO:0000256" key="12">
    <source>
        <dbReference type="ARBA" id="ARBA00023136"/>
    </source>
</evidence>
<dbReference type="InterPro" id="IPR002401">
    <property type="entry name" value="Cyt_P450_E_grp-I"/>
</dbReference>
<dbReference type="Pfam" id="PF00067">
    <property type="entry name" value="p450"/>
    <property type="match status" value="1"/>
</dbReference>
<evidence type="ECO:0000256" key="5">
    <source>
        <dbReference type="ARBA" id="ARBA00022617"/>
    </source>
</evidence>
<keyword evidence="9 14" id="KW-0560">Oxidoreductase</keyword>
<organism evidence="15 16">
    <name type="scientific">Owenia fusiformis</name>
    <name type="common">Polychaete worm</name>
    <dbReference type="NCBI Taxonomy" id="6347"/>
    <lineage>
        <taxon>Eukaryota</taxon>
        <taxon>Metazoa</taxon>
        <taxon>Spiralia</taxon>
        <taxon>Lophotrochozoa</taxon>
        <taxon>Annelida</taxon>
        <taxon>Polychaeta</taxon>
        <taxon>Sedentaria</taxon>
        <taxon>Canalipalpata</taxon>
        <taxon>Sabellida</taxon>
        <taxon>Oweniida</taxon>
        <taxon>Oweniidae</taxon>
        <taxon>Owenia</taxon>
    </lineage>
</organism>
<evidence type="ECO:0000256" key="6">
    <source>
        <dbReference type="ARBA" id="ARBA00022723"/>
    </source>
</evidence>
<sequence length="493" mass="56712">MWIFSCIFTLAIVFLLRRYFDPKKRILSRIPGPKGIPFLGNALQIDPINIHRDLLSLKETYGEIFKLDFAGDQVVVLNSHAAIYEALVTKSKEYAGRVTDTFRTKYADAHQSIFFRDFDNEFVKIKKYLRSAVKMYDDNSEKVVHRSNAEIQCCMNKFSVYNEQPFDPNKDIYKTLVNIITELLASNRFEDDDSELNDIIEYQRGFSEALSAGVGEELDMFPWLRYFGNQTFKKMQFSVTMRNRIIGGWVEEHKKSFNRDTIRDLIDALLRAREDGDATFSDFRIIILVDDMLGAGILTTQVVVSAFLQLMILHPEIQTRLQHEVDSVVGASRAPSIEDRDAMPVLQANIHEILRYVSHIPIAVPHKTTTDTSVGGYDIPKSTQIWINLFALHHDENIFDEPWSYKPERWLDDSDQLVSIEERNKTFPFGAGRRVCAAEQFARTRVFLFLANILQRFTIVQPEDAEPSSADPRDYTLGLVLNPGQFTIKAIPR</sequence>
<dbReference type="FunFam" id="1.10.630.10:FF:000238">
    <property type="entry name" value="Cytochrome P450 2A6"/>
    <property type="match status" value="1"/>
</dbReference>
<reference evidence="15" key="1">
    <citation type="submission" date="2022-03" db="EMBL/GenBank/DDBJ databases">
        <authorList>
            <person name="Martin C."/>
        </authorList>
    </citation>
    <scope>NUCLEOTIDE SEQUENCE</scope>
</reference>
<evidence type="ECO:0000256" key="8">
    <source>
        <dbReference type="ARBA" id="ARBA00022848"/>
    </source>
</evidence>
<dbReference type="PROSITE" id="PS00086">
    <property type="entry name" value="CYTOCHROME_P450"/>
    <property type="match status" value="1"/>
</dbReference>
<dbReference type="GO" id="GO:0042448">
    <property type="term" value="P:progesterone metabolic process"/>
    <property type="evidence" value="ECO:0007669"/>
    <property type="project" value="TreeGrafter"/>
</dbReference>
<dbReference type="InterPro" id="IPR001128">
    <property type="entry name" value="Cyt_P450"/>
</dbReference>
<dbReference type="PANTHER" id="PTHR24289:SF1">
    <property type="entry name" value="STEROID 17-ALPHA-HYDROXYLASE_17,20 LYASE"/>
    <property type="match status" value="1"/>
</dbReference>
<dbReference type="EMBL" id="CAIIXF020000011">
    <property type="protein sequence ID" value="CAH1799433.1"/>
    <property type="molecule type" value="Genomic_DNA"/>
</dbReference>
<dbReference type="InterPro" id="IPR036396">
    <property type="entry name" value="Cyt_P450_sf"/>
</dbReference>
<name>A0A8J1TCK0_OWEFU</name>
<keyword evidence="16" id="KW-1185">Reference proteome</keyword>
<comment type="caution">
    <text evidence="15">The sequence shown here is derived from an EMBL/GenBank/DDBJ whole genome shotgun (WGS) entry which is preliminary data.</text>
</comment>
<dbReference type="OrthoDB" id="1470350at2759"/>
<dbReference type="Gene3D" id="1.10.630.10">
    <property type="entry name" value="Cytochrome P450"/>
    <property type="match status" value="1"/>
</dbReference>
<keyword evidence="5 13" id="KW-0349">Heme</keyword>
<dbReference type="PANTHER" id="PTHR24289">
    <property type="entry name" value="STEROID 17-ALPHA-HYDROXYLASE/17,20 LYASE"/>
    <property type="match status" value="1"/>
</dbReference>
<proteinExistence type="inferred from homology"/>
<dbReference type="GO" id="GO:0005789">
    <property type="term" value="C:endoplasmic reticulum membrane"/>
    <property type="evidence" value="ECO:0007669"/>
    <property type="project" value="UniProtKB-SubCell"/>
</dbReference>
<evidence type="ECO:0000313" key="15">
    <source>
        <dbReference type="EMBL" id="CAH1799433.1"/>
    </source>
</evidence>
<evidence type="ECO:0000256" key="7">
    <source>
        <dbReference type="ARBA" id="ARBA00022824"/>
    </source>
</evidence>
<evidence type="ECO:0000256" key="4">
    <source>
        <dbReference type="ARBA" id="ARBA00010617"/>
    </source>
</evidence>
<accession>A0A8J1TCK0</accession>
<evidence type="ECO:0000256" key="3">
    <source>
        <dbReference type="ARBA" id="ARBA00004406"/>
    </source>
</evidence>
<evidence type="ECO:0000256" key="1">
    <source>
        <dbReference type="ARBA" id="ARBA00001971"/>
    </source>
</evidence>
<feature type="binding site" description="axial binding residue" evidence="13">
    <location>
        <position position="436"/>
    </location>
    <ligand>
        <name>heme</name>
        <dbReference type="ChEBI" id="CHEBI:30413"/>
    </ligand>
    <ligandPart>
        <name>Fe</name>
        <dbReference type="ChEBI" id="CHEBI:18248"/>
    </ligandPart>
</feature>
<dbReference type="AlphaFoldDB" id="A0A8J1TCK0"/>
<dbReference type="GO" id="GO:0042446">
    <property type="term" value="P:hormone biosynthetic process"/>
    <property type="evidence" value="ECO:0007669"/>
    <property type="project" value="TreeGrafter"/>
</dbReference>
<keyword evidence="12" id="KW-0472">Membrane</keyword>
<keyword evidence="11 14" id="KW-0503">Monooxygenase</keyword>
<evidence type="ECO:0000256" key="2">
    <source>
        <dbReference type="ARBA" id="ARBA00004174"/>
    </source>
</evidence>
<comment type="similarity">
    <text evidence="4 14">Belongs to the cytochrome P450 family.</text>
</comment>
<evidence type="ECO:0000256" key="10">
    <source>
        <dbReference type="ARBA" id="ARBA00023004"/>
    </source>
</evidence>
<comment type="subcellular location">
    <subcellularLocation>
        <location evidence="3">Endoplasmic reticulum membrane</location>
        <topology evidence="3">Peripheral membrane protein</topology>
    </subcellularLocation>
    <subcellularLocation>
        <location evidence="2">Microsome membrane</location>
        <topology evidence="2">Peripheral membrane protein</topology>
    </subcellularLocation>
</comment>
<evidence type="ECO:0000313" key="16">
    <source>
        <dbReference type="Proteomes" id="UP000749559"/>
    </source>
</evidence>
<keyword evidence="10 13" id="KW-0408">Iron</keyword>
<evidence type="ECO:0000256" key="9">
    <source>
        <dbReference type="ARBA" id="ARBA00023002"/>
    </source>
</evidence>
<dbReference type="InterPro" id="IPR017972">
    <property type="entry name" value="Cyt_P450_CS"/>
</dbReference>
<dbReference type="Proteomes" id="UP000749559">
    <property type="component" value="Unassembled WGS sequence"/>
</dbReference>
<protein>
    <submittedName>
        <fullName evidence="15">Uncharacterized protein</fullName>
    </submittedName>
</protein>
<dbReference type="PRINTS" id="PR00463">
    <property type="entry name" value="EP450I"/>
</dbReference>
<dbReference type="GO" id="GO:0004508">
    <property type="term" value="F:steroid 17-alpha-monooxygenase activity"/>
    <property type="evidence" value="ECO:0007669"/>
    <property type="project" value="TreeGrafter"/>
</dbReference>
<keyword evidence="7" id="KW-0256">Endoplasmic reticulum</keyword>
<dbReference type="SUPFAM" id="SSF48264">
    <property type="entry name" value="Cytochrome P450"/>
    <property type="match status" value="1"/>
</dbReference>
<evidence type="ECO:0000256" key="13">
    <source>
        <dbReference type="PIRSR" id="PIRSR602401-1"/>
    </source>
</evidence>
<keyword evidence="6 13" id="KW-0479">Metal-binding</keyword>
<dbReference type="GO" id="GO:0005506">
    <property type="term" value="F:iron ion binding"/>
    <property type="evidence" value="ECO:0007669"/>
    <property type="project" value="InterPro"/>
</dbReference>
<gene>
    <name evidence="15" type="ORF">OFUS_LOCUS23444</name>
</gene>
<comment type="cofactor">
    <cofactor evidence="1 13">
        <name>heme</name>
        <dbReference type="ChEBI" id="CHEBI:30413"/>
    </cofactor>
</comment>
<keyword evidence="8" id="KW-0492">Microsome</keyword>
<evidence type="ECO:0000256" key="14">
    <source>
        <dbReference type="RuleBase" id="RU000461"/>
    </source>
</evidence>
<dbReference type="GO" id="GO:0020037">
    <property type="term" value="F:heme binding"/>
    <property type="evidence" value="ECO:0007669"/>
    <property type="project" value="InterPro"/>
</dbReference>